<organism evidence="1 2">
    <name type="scientific">Paenibacillus aestuarii</name>
    <dbReference type="NCBI Taxonomy" id="516965"/>
    <lineage>
        <taxon>Bacteria</taxon>
        <taxon>Bacillati</taxon>
        <taxon>Bacillota</taxon>
        <taxon>Bacilli</taxon>
        <taxon>Bacillales</taxon>
        <taxon>Paenibacillaceae</taxon>
        <taxon>Paenibacillus</taxon>
    </lineage>
</organism>
<gene>
    <name evidence="1" type="ORF">ACFPOG_30635</name>
</gene>
<dbReference type="EMBL" id="JBHSMJ010000058">
    <property type="protein sequence ID" value="MFC5452565.1"/>
    <property type="molecule type" value="Genomic_DNA"/>
</dbReference>
<protein>
    <submittedName>
        <fullName evidence="1">Uncharacterized protein</fullName>
    </submittedName>
</protein>
<evidence type="ECO:0000313" key="2">
    <source>
        <dbReference type="Proteomes" id="UP001596044"/>
    </source>
</evidence>
<sequence>MINQSEADRVNDIRSNIIELLMRLFKELEKRGKEIHLSHENNELHYVPGKGIWIDGCADRVAMKDYRYSSVSLGDQIRSYNQLPYHWLKRLVDGGDLG</sequence>
<keyword evidence="2" id="KW-1185">Reference proteome</keyword>
<dbReference type="RefSeq" id="WP_377526791.1">
    <property type="nucleotide sequence ID" value="NZ_JBHSMJ010000058.1"/>
</dbReference>
<reference evidence="2" key="1">
    <citation type="journal article" date="2019" name="Int. J. Syst. Evol. Microbiol.">
        <title>The Global Catalogue of Microorganisms (GCM) 10K type strain sequencing project: providing services to taxonomists for standard genome sequencing and annotation.</title>
        <authorList>
            <consortium name="The Broad Institute Genomics Platform"/>
            <consortium name="The Broad Institute Genome Sequencing Center for Infectious Disease"/>
            <person name="Wu L."/>
            <person name="Ma J."/>
        </authorList>
    </citation>
    <scope>NUCLEOTIDE SEQUENCE [LARGE SCALE GENOMIC DNA]</scope>
    <source>
        <strain evidence="2">KACC 11904</strain>
    </source>
</reference>
<comment type="caution">
    <text evidence="1">The sequence shown here is derived from an EMBL/GenBank/DDBJ whole genome shotgun (WGS) entry which is preliminary data.</text>
</comment>
<accession>A0ABW0KGG6</accession>
<proteinExistence type="predicted"/>
<name>A0ABW0KGG6_9BACL</name>
<evidence type="ECO:0000313" key="1">
    <source>
        <dbReference type="EMBL" id="MFC5452565.1"/>
    </source>
</evidence>
<dbReference type="Proteomes" id="UP001596044">
    <property type="component" value="Unassembled WGS sequence"/>
</dbReference>